<accession>A0A1G8P556</accession>
<dbReference type="PANTHER" id="PTHR41259:SF1">
    <property type="entry name" value="DOUBLE-STRAND BREAK REPAIR RAD50 ATPASE, PUTATIVE-RELATED"/>
    <property type="match status" value="1"/>
</dbReference>
<dbReference type="SUPFAM" id="SSF52540">
    <property type="entry name" value="P-loop containing nucleoside triphosphate hydrolases"/>
    <property type="match status" value="1"/>
</dbReference>
<feature type="coiled-coil region" evidence="1">
    <location>
        <begin position="472"/>
        <end position="521"/>
    </location>
</feature>
<dbReference type="STRING" id="555512.SAMN04487993_1011177"/>
<dbReference type="Proteomes" id="UP000199093">
    <property type="component" value="Unassembled WGS sequence"/>
</dbReference>
<dbReference type="InterPro" id="IPR027417">
    <property type="entry name" value="P-loop_NTPase"/>
</dbReference>
<reference evidence="4 5" key="1">
    <citation type="submission" date="2016-10" db="EMBL/GenBank/DDBJ databases">
        <authorList>
            <person name="de Groot N.N."/>
        </authorList>
    </citation>
    <scope>NUCLEOTIDE SEQUENCE [LARGE SCALE GENOMIC DNA]</scope>
    <source>
        <strain evidence="4 5">DSM 26424</strain>
    </source>
</reference>
<proteinExistence type="predicted"/>
<name>A0A1G8P556_9RHOB</name>
<evidence type="ECO:0000256" key="2">
    <source>
        <dbReference type="SAM" id="MobiDB-lite"/>
    </source>
</evidence>
<protein>
    <submittedName>
        <fullName evidence="4">DNA repair exonuclease SbcCD ATPase subunit</fullName>
    </submittedName>
</protein>
<evidence type="ECO:0000313" key="4">
    <source>
        <dbReference type="EMBL" id="SDI87624.1"/>
    </source>
</evidence>
<dbReference type="AlphaFoldDB" id="A0A1G8P556"/>
<feature type="coiled-coil region" evidence="1">
    <location>
        <begin position="560"/>
        <end position="587"/>
    </location>
</feature>
<dbReference type="OrthoDB" id="7069379at2"/>
<feature type="region of interest" description="Disordered" evidence="2">
    <location>
        <begin position="347"/>
        <end position="368"/>
    </location>
</feature>
<dbReference type="InterPro" id="IPR038729">
    <property type="entry name" value="Rad50/SbcC_AAA"/>
</dbReference>
<dbReference type="GO" id="GO:0004527">
    <property type="term" value="F:exonuclease activity"/>
    <property type="evidence" value="ECO:0007669"/>
    <property type="project" value="UniProtKB-KW"/>
</dbReference>
<dbReference type="Pfam" id="PF13476">
    <property type="entry name" value="AAA_23"/>
    <property type="match status" value="1"/>
</dbReference>
<keyword evidence="1" id="KW-0175">Coiled coil</keyword>
<dbReference type="PANTHER" id="PTHR41259">
    <property type="entry name" value="DOUBLE-STRAND BREAK REPAIR RAD50 ATPASE, PUTATIVE-RELATED"/>
    <property type="match status" value="1"/>
</dbReference>
<evidence type="ECO:0000259" key="3">
    <source>
        <dbReference type="Pfam" id="PF13476"/>
    </source>
</evidence>
<keyword evidence="5" id="KW-1185">Reference proteome</keyword>
<keyword evidence="4" id="KW-0540">Nuclease</keyword>
<gene>
    <name evidence="4" type="ORF">SAMN04487993_1011177</name>
</gene>
<feature type="coiled-coil region" evidence="1">
    <location>
        <begin position="202"/>
        <end position="239"/>
    </location>
</feature>
<keyword evidence="4" id="KW-0269">Exonuclease</keyword>
<evidence type="ECO:0000256" key="1">
    <source>
        <dbReference type="SAM" id="Coils"/>
    </source>
</evidence>
<keyword evidence="4" id="KW-0378">Hydrolase</keyword>
<dbReference type="EMBL" id="FNEJ01000011">
    <property type="protein sequence ID" value="SDI87624.1"/>
    <property type="molecule type" value="Genomic_DNA"/>
</dbReference>
<feature type="domain" description="Rad50/SbcC-type AAA" evidence="3">
    <location>
        <begin position="6"/>
        <end position="256"/>
    </location>
</feature>
<organism evidence="4 5">
    <name type="scientific">Salipiger marinus</name>
    <dbReference type="NCBI Taxonomy" id="555512"/>
    <lineage>
        <taxon>Bacteria</taxon>
        <taxon>Pseudomonadati</taxon>
        <taxon>Pseudomonadota</taxon>
        <taxon>Alphaproteobacteria</taxon>
        <taxon>Rhodobacterales</taxon>
        <taxon>Roseobacteraceae</taxon>
        <taxon>Salipiger</taxon>
    </lineage>
</organism>
<dbReference type="GO" id="GO:0006302">
    <property type="term" value="P:double-strand break repair"/>
    <property type="evidence" value="ECO:0007669"/>
    <property type="project" value="InterPro"/>
</dbReference>
<sequence length="871" mass="93889">MKLVSVTLCDVRRFTRPVTLAGIGPGLNVLAAPNEDGKSTLFDALQAVFFQKHRAAGKEIKALRPHAGGAPTVSVELDTDQGRVRLTKRWLSRPMAEVHQDGRLLAKGEAAEDWIAALTQAPEAGGPSGLLWVRQGLTALDDGERREQDQAQRARRDLLSSVAGEVEALTGGRRMDRALAQTEAALAELVTAQGRSKAGGPLKAAEDDVARLSARVAELADLARLLEADSAERRRLRAERAELTEPKAQEARQTRLTEARARAEAARAFASHLTRAREAQGVADLRRTSAEASLTALDRAEASARAAATRLEERSRDEAETRATAEAAQTALSRAQAAVTEARARHATLQDQGARQAEITRRRSATEQRAALSRRLTEAQRHARTAQEAAQVAQAGLTQPVLDAIESCAREARVRTELHARAAPRLRMDYAPGAAPLHLDGHALEPGVDHLLDRALVLDLPGLGALHLHPGASSTRESLDEARRALEAALQAAGVASVEAARAAVRARSEAEARAQEARAALAALAPEGLAALEAARDALPEPSENPDDLPEAETLPQRLQAAAAALRAAEEAQDRARTQAEAARLAEVRALSLREEAEARLAEAQAALPADPVTARAEAEQARQAAAEASTTAAAEVARLASDAPDLDAAEAALTRAEAVLHQVAERQRDLGEAIARLDAAISLRAGEGVEEDLAASRDLLAEAEARADRMAFERDTLLLLRRTLEQARAEAREHYFEPVTRELAPLLRLLWPEAELVFDEEKLLPLHLCRNGQEEQIEVLSGGTREQIALMVRLAFARLLARSGRHAPVILDDALVYTDDARIERMFDALHRQANDLQILVLTCRQRAFRELGGQVLDFAPGTLPDEAL</sequence>
<dbReference type="GO" id="GO:0016887">
    <property type="term" value="F:ATP hydrolysis activity"/>
    <property type="evidence" value="ECO:0007669"/>
    <property type="project" value="InterPro"/>
</dbReference>
<dbReference type="RefSeq" id="WP_089848151.1">
    <property type="nucleotide sequence ID" value="NZ_FNEJ01000011.1"/>
</dbReference>
<dbReference type="Gene3D" id="3.40.50.300">
    <property type="entry name" value="P-loop containing nucleotide triphosphate hydrolases"/>
    <property type="match status" value="2"/>
</dbReference>
<evidence type="ECO:0000313" key="5">
    <source>
        <dbReference type="Proteomes" id="UP000199093"/>
    </source>
</evidence>